<comment type="caution">
    <text evidence="8">The sequence shown here is derived from an EMBL/GenBank/DDBJ whole genome shotgun (WGS) entry which is preliminary data.</text>
</comment>
<comment type="cofactor">
    <cofactor evidence="1">
        <name>pyridoxal 5'-phosphate</name>
        <dbReference type="ChEBI" id="CHEBI:597326"/>
    </cofactor>
</comment>
<dbReference type="NCBIfam" id="TIGR00260">
    <property type="entry name" value="thrC"/>
    <property type="match status" value="1"/>
</dbReference>
<dbReference type="RefSeq" id="WP_326071086.1">
    <property type="nucleotide sequence ID" value="NZ_JARLKY010000012.1"/>
</dbReference>
<dbReference type="CDD" id="cd01560">
    <property type="entry name" value="Thr-synth_2"/>
    <property type="match status" value="1"/>
</dbReference>
<feature type="domain" description="Threonine synthase N-terminal" evidence="7">
    <location>
        <begin position="2"/>
        <end position="80"/>
    </location>
</feature>
<dbReference type="Pfam" id="PF14821">
    <property type="entry name" value="Thr_synth_N"/>
    <property type="match status" value="1"/>
</dbReference>
<keyword evidence="4 8" id="KW-0456">Lyase</keyword>
<evidence type="ECO:0000259" key="7">
    <source>
        <dbReference type="Pfam" id="PF14821"/>
    </source>
</evidence>
<evidence type="ECO:0000256" key="2">
    <source>
        <dbReference type="ARBA" id="ARBA00005517"/>
    </source>
</evidence>
<dbReference type="InterPro" id="IPR036052">
    <property type="entry name" value="TrpB-like_PALP_sf"/>
</dbReference>
<evidence type="ECO:0000259" key="6">
    <source>
        <dbReference type="Pfam" id="PF00291"/>
    </source>
</evidence>
<evidence type="ECO:0000313" key="8">
    <source>
        <dbReference type="EMBL" id="MEC0226668.1"/>
    </source>
</evidence>
<dbReference type="EC" id="4.2.3.1" evidence="5"/>
<dbReference type="InterPro" id="IPR001926">
    <property type="entry name" value="TrpB-like_PALP"/>
</dbReference>
<dbReference type="Proteomes" id="UP001338137">
    <property type="component" value="Unassembled WGS sequence"/>
</dbReference>
<name>A0ABU6FXM9_9BACL</name>
<gene>
    <name evidence="8" type="primary">thrC</name>
    <name evidence="8" type="ORF">P4I72_06010</name>
</gene>
<sequence length="462" mass="51886">MEYISTRGKVEPLGFIDAILMGLANDGGLLVPKNIPQLSKETLQKWQNLSYSELALEIFSLYVNNEIPRDELKQLVDDSYATFRDEAVTPVKRLNDGTYVLELFHGPTFAFKDIALQFLGNLYAYVSRKTNSIIHILGATSGDTGASAIEGVRGKEGIRICILHPHQKVSQVQELQMTTVDDANVLNLSVEGTFDDCQRIIKELFADVEFKHRYHLRAINSINIARILAQTVYYFYAYFQLSKNNQAEKVNFSVPTGNFGDIFAGYLAQKMGLPIHKLILATNENNILERFVQEGVYQPGAFRGTYSPSMDIQVASNFERYLFYLYGEDAEAVTAIMEQFKAEGRVVIPADKLQVVQSDFAAYGVKNEECLDTISDYYEKYAYLLDPHTACGVAAADQIVADGEVTVALSTAHPAKFDESIRLRNIKQTYPTQIQALFDKPQFQTVVGGTNDEIKDQLVKFF</sequence>
<dbReference type="Gene3D" id="3.40.50.1100">
    <property type="match status" value="2"/>
</dbReference>
<evidence type="ECO:0000256" key="5">
    <source>
        <dbReference type="NCBIfam" id="TIGR00260"/>
    </source>
</evidence>
<dbReference type="PANTHER" id="PTHR42690">
    <property type="entry name" value="THREONINE SYNTHASE FAMILY MEMBER"/>
    <property type="match status" value="1"/>
</dbReference>
<keyword evidence="9" id="KW-1185">Reference proteome</keyword>
<comment type="similarity">
    <text evidence="2">Belongs to the threonine synthase family.</text>
</comment>
<evidence type="ECO:0000313" key="9">
    <source>
        <dbReference type="Proteomes" id="UP001338137"/>
    </source>
</evidence>
<proteinExistence type="inferred from homology"/>
<dbReference type="SUPFAM" id="SSF53686">
    <property type="entry name" value="Tryptophan synthase beta subunit-like PLP-dependent enzymes"/>
    <property type="match status" value="1"/>
</dbReference>
<evidence type="ECO:0000256" key="1">
    <source>
        <dbReference type="ARBA" id="ARBA00001933"/>
    </source>
</evidence>
<dbReference type="InterPro" id="IPR051166">
    <property type="entry name" value="Threonine_Synthase"/>
</dbReference>
<protein>
    <recommendedName>
        <fullName evidence="5">Threonine synthase</fullName>
        <ecNumber evidence="5">4.2.3.1</ecNumber>
    </recommendedName>
</protein>
<organism evidence="8 9">
    <name type="scientific">Paenibacillus alba</name>
    <dbReference type="NCBI Taxonomy" id="1197127"/>
    <lineage>
        <taxon>Bacteria</taxon>
        <taxon>Bacillati</taxon>
        <taxon>Bacillota</taxon>
        <taxon>Bacilli</taxon>
        <taxon>Bacillales</taxon>
        <taxon>Paenibacillaceae</taxon>
        <taxon>Paenibacillus</taxon>
    </lineage>
</organism>
<accession>A0ABU6FXM9</accession>
<dbReference type="InterPro" id="IPR037158">
    <property type="entry name" value="Thr_synth_N_sf"/>
</dbReference>
<dbReference type="EMBL" id="JARLKY010000012">
    <property type="protein sequence ID" value="MEC0226668.1"/>
    <property type="molecule type" value="Genomic_DNA"/>
</dbReference>
<dbReference type="GO" id="GO:0004795">
    <property type="term" value="F:threonine synthase activity"/>
    <property type="evidence" value="ECO:0007669"/>
    <property type="project" value="UniProtKB-EC"/>
</dbReference>
<evidence type="ECO:0000256" key="4">
    <source>
        <dbReference type="ARBA" id="ARBA00023239"/>
    </source>
</evidence>
<dbReference type="Gene3D" id="3.90.1380.10">
    <property type="entry name" value="Threonine synthase, N-terminal domain"/>
    <property type="match status" value="1"/>
</dbReference>
<keyword evidence="3" id="KW-0663">Pyridoxal phosphate</keyword>
<dbReference type="InterPro" id="IPR029144">
    <property type="entry name" value="Thr_synth_N"/>
</dbReference>
<dbReference type="PANTHER" id="PTHR42690:SF1">
    <property type="entry name" value="THREONINE SYNTHASE-LIKE 2"/>
    <property type="match status" value="1"/>
</dbReference>
<dbReference type="Pfam" id="PF24857">
    <property type="entry name" value="THR4_C"/>
    <property type="match status" value="1"/>
</dbReference>
<reference evidence="8 9" key="1">
    <citation type="submission" date="2023-03" db="EMBL/GenBank/DDBJ databases">
        <title>Bacillus Genome Sequencing.</title>
        <authorList>
            <person name="Dunlap C."/>
        </authorList>
    </citation>
    <scope>NUCLEOTIDE SEQUENCE [LARGE SCALE GENOMIC DNA]</scope>
    <source>
        <strain evidence="8 9">BD-533</strain>
    </source>
</reference>
<feature type="domain" description="Tryptophan synthase beta chain-like PALP" evidence="6">
    <location>
        <begin position="98"/>
        <end position="336"/>
    </location>
</feature>
<evidence type="ECO:0000256" key="3">
    <source>
        <dbReference type="ARBA" id="ARBA00022898"/>
    </source>
</evidence>
<dbReference type="InterPro" id="IPR004450">
    <property type="entry name" value="Thr_synthase-like"/>
</dbReference>
<dbReference type="Pfam" id="PF00291">
    <property type="entry name" value="PALP"/>
    <property type="match status" value="1"/>
</dbReference>